<proteinExistence type="predicted"/>
<reference evidence="2 3" key="1">
    <citation type="submission" date="2024-01" db="EMBL/GenBank/DDBJ databases">
        <title>The genomes of 5 underutilized Papilionoideae crops provide insights into root nodulation and disease resistance.</title>
        <authorList>
            <person name="Yuan L."/>
        </authorList>
    </citation>
    <scope>NUCLEOTIDE SEQUENCE [LARGE SCALE GENOMIC DNA]</scope>
    <source>
        <strain evidence="2">LY-2023</strain>
        <tissue evidence="2">Leaf</tissue>
    </source>
</reference>
<organism evidence="2 3">
    <name type="scientific">Clitoria ternatea</name>
    <name type="common">Butterfly pea</name>
    <dbReference type="NCBI Taxonomy" id="43366"/>
    <lineage>
        <taxon>Eukaryota</taxon>
        <taxon>Viridiplantae</taxon>
        <taxon>Streptophyta</taxon>
        <taxon>Embryophyta</taxon>
        <taxon>Tracheophyta</taxon>
        <taxon>Spermatophyta</taxon>
        <taxon>Magnoliopsida</taxon>
        <taxon>eudicotyledons</taxon>
        <taxon>Gunneridae</taxon>
        <taxon>Pentapetalae</taxon>
        <taxon>rosids</taxon>
        <taxon>fabids</taxon>
        <taxon>Fabales</taxon>
        <taxon>Fabaceae</taxon>
        <taxon>Papilionoideae</taxon>
        <taxon>50 kb inversion clade</taxon>
        <taxon>NPAAA clade</taxon>
        <taxon>indigoferoid/millettioid clade</taxon>
        <taxon>Phaseoleae</taxon>
        <taxon>Clitoria</taxon>
    </lineage>
</organism>
<dbReference type="AlphaFoldDB" id="A0AAN9KLJ1"/>
<evidence type="ECO:0000256" key="1">
    <source>
        <dbReference type="SAM" id="MobiDB-lite"/>
    </source>
</evidence>
<keyword evidence="3" id="KW-1185">Reference proteome</keyword>
<evidence type="ECO:0000313" key="3">
    <source>
        <dbReference type="Proteomes" id="UP001359559"/>
    </source>
</evidence>
<dbReference type="Proteomes" id="UP001359559">
    <property type="component" value="Unassembled WGS sequence"/>
</dbReference>
<accession>A0AAN9KLJ1</accession>
<dbReference type="EMBL" id="JAYKXN010000001">
    <property type="protein sequence ID" value="KAK7319845.1"/>
    <property type="molecule type" value="Genomic_DNA"/>
</dbReference>
<name>A0AAN9KLJ1_CLITE</name>
<gene>
    <name evidence="2" type="ORF">RJT34_04573</name>
</gene>
<feature type="region of interest" description="Disordered" evidence="1">
    <location>
        <begin position="173"/>
        <end position="198"/>
    </location>
</feature>
<comment type="caution">
    <text evidence="2">The sequence shown here is derived from an EMBL/GenBank/DDBJ whole genome shotgun (WGS) entry which is preliminary data.</text>
</comment>
<evidence type="ECO:0000313" key="2">
    <source>
        <dbReference type="EMBL" id="KAK7319845.1"/>
    </source>
</evidence>
<sequence length="333" mass="36839">MRSTSVEQWTKHAELDFFVFSEFDELDSDLLVVSQFGVQGVKPSPSSTSGKTYTRPVVHHIVKGEVAYLCGGKLDTTSWIRFGVVYWRSRVEMPKPSASIRSLHLHRVSIFHSEIEASRNPRMAEIQTEPPNLTDPSTATILLLRKIEFQFLKKPFKGFSNDFHIKTLNPSSSELGLSASSPRPPLQRNTTSEFSDKKPPSLFTLSVGSFEHLRLRSLRRFRATVCSPPASSFVTADILKIKKPKSNNDYAAVTVSPPGIAVSSAPPPPTNVEKEDVNVMGGGGHVLQNSGALNSNLTPPNNNAFRRDNWVNMHSMPDPRKSATDINISLPDS</sequence>
<protein>
    <submittedName>
        <fullName evidence="2">Uncharacterized protein</fullName>
    </submittedName>
</protein>